<comment type="similarity">
    <text evidence="2 9">Belongs to the CRISPR-associated endoribonuclease Cas2 protein family.</text>
</comment>
<dbReference type="Gene3D" id="3.30.70.240">
    <property type="match status" value="1"/>
</dbReference>
<comment type="subunit">
    <text evidence="9">Homodimer, forms a heterotetramer with a Cas1 homodimer.</text>
</comment>
<dbReference type="Pfam" id="PF09827">
    <property type="entry name" value="CRISPR_Cas2"/>
    <property type="match status" value="1"/>
</dbReference>
<comment type="cofactor">
    <cofactor evidence="1 9">
        <name>Mg(2+)</name>
        <dbReference type="ChEBI" id="CHEBI:18420"/>
    </cofactor>
</comment>
<evidence type="ECO:0000256" key="3">
    <source>
        <dbReference type="ARBA" id="ARBA00022722"/>
    </source>
</evidence>
<dbReference type="NCBIfam" id="TIGR01573">
    <property type="entry name" value="cas2"/>
    <property type="match status" value="1"/>
</dbReference>
<evidence type="ECO:0000256" key="9">
    <source>
        <dbReference type="HAMAP-Rule" id="MF_01471"/>
    </source>
</evidence>
<dbReference type="GO" id="GO:0043571">
    <property type="term" value="P:maintenance of CRISPR repeat elements"/>
    <property type="evidence" value="ECO:0007669"/>
    <property type="project" value="UniProtKB-UniRule"/>
</dbReference>
<comment type="caution">
    <text evidence="10">The sequence shown here is derived from an EMBL/GenBank/DDBJ whole genome shotgun (WGS) entry which is preliminary data.</text>
</comment>
<keyword evidence="4 9" id="KW-0479">Metal-binding</keyword>
<name>A0A4R4B278_BACTU</name>
<evidence type="ECO:0000256" key="7">
    <source>
        <dbReference type="ARBA" id="ARBA00022842"/>
    </source>
</evidence>
<dbReference type="EMBL" id="SMDG01000025">
    <property type="protein sequence ID" value="TCW47137.1"/>
    <property type="molecule type" value="Genomic_DNA"/>
</dbReference>
<sequence>MKNQMNANYAFVFYDVNEKRVTKVFKICKKYLNHYQKSTFRGEITPSNLLKMEKEIRNIINEGEDFITIIKMLNEYSFDEIEIGYRNNNDLLFL</sequence>
<evidence type="ECO:0000256" key="6">
    <source>
        <dbReference type="ARBA" id="ARBA00022801"/>
    </source>
</evidence>
<dbReference type="GO" id="GO:0016787">
    <property type="term" value="F:hydrolase activity"/>
    <property type="evidence" value="ECO:0007669"/>
    <property type="project" value="UniProtKB-KW"/>
</dbReference>
<dbReference type="InterPro" id="IPR021127">
    <property type="entry name" value="CRISPR_associated_Cas2"/>
</dbReference>
<dbReference type="RefSeq" id="WP_131934987.1">
    <property type="nucleotide sequence ID" value="NZ_SMDF01000026.1"/>
</dbReference>
<accession>A0A4R4B278</accession>
<dbReference type="CDD" id="cd09725">
    <property type="entry name" value="Cas2_I_II_III"/>
    <property type="match status" value="1"/>
</dbReference>
<keyword evidence="3 9" id="KW-0540">Nuclease</keyword>
<evidence type="ECO:0000256" key="2">
    <source>
        <dbReference type="ARBA" id="ARBA00009959"/>
    </source>
</evidence>
<gene>
    <name evidence="9" type="primary">cas2</name>
    <name evidence="10" type="ORF">EC910_12558</name>
</gene>
<dbReference type="GO" id="GO:0046872">
    <property type="term" value="F:metal ion binding"/>
    <property type="evidence" value="ECO:0007669"/>
    <property type="project" value="UniProtKB-UniRule"/>
</dbReference>
<dbReference type="Proteomes" id="UP000295285">
    <property type="component" value="Unassembled WGS sequence"/>
</dbReference>
<dbReference type="GO" id="GO:0051607">
    <property type="term" value="P:defense response to virus"/>
    <property type="evidence" value="ECO:0007669"/>
    <property type="project" value="UniProtKB-UniRule"/>
</dbReference>
<evidence type="ECO:0000256" key="5">
    <source>
        <dbReference type="ARBA" id="ARBA00022759"/>
    </source>
</evidence>
<dbReference type="EC" id="3.1.-.-" evidence="9"/>
<keyword evidence="5 9" id="KW-0255">Endonuclease</keyword>
<keyword evidence="8 9" id="KW-0051">Antiviral defense</keyword>
<keyword evidence="7 9" id="KW-0460">Magnesium</keyword>
<feature type="binding site" evidence="9">
    <location>
        <position position="15"/>
    </location>
    <ligand>
        <name>Mg(2+)</name>
        <dbReference type="ChEBI" id="CHEBI:18420"/>
        <note>catalytic</note>
    </ligand>
</feature>
<evidence type="ECO:0000256" key="8">
    <source>
        <dbReference type="ARBA" id="ARBA00023118"/>
    </source>
</evidence>
<dbReference type="GO" id="GO:0004521">
    <property type="term" value="F:RNA endonuclease activity"/>
    <property type="evidence" value="ECO:0007669"/>
    <property type="project" value="InterPro"/>
</dbReference>
<keyword evidence="6 9" id="KW-0378">Hydrolase</keyword>
<evidence type="ECO:0000256" key="1">
    <source>
        <dbReference type="ARBA" id="ARBA00001946"/>
    </source>
</evidence>
<evidence type="ECO:0000256" key="4">
    <source>
        <dbReference type="ARBA" id="ARBA00022723"/>
    </source>
</evidence>
<dbReference type="SUPFAM" id="SSF143430">
    <property type="entry name" value="TTP0101/SSO1404-like"/>
    <property type="match status" value="1"/>
</dbReference>
<reference evidence="10 11" key="1">
    <citation type="submission" date="2019-03" db="EMBL/GenBank/DDBJ databases">
        <title>Above-ground endophytic microbial communities from plants in different locations in the United States.</title>
        <authorList>
            <person name="Frank C."/>
        </authorList>
    </citation>
    <scope>NUCLEOTIDE SEQUENCE [LARGE SCALE GENOMIC DNA]</scope>
    <source>
        <strain evidence="10 11">LP_2_YM</strain>
    </source>
</reference>
<evidence type="ECO:0000313" key="11">
    <source>
        <dbReference type="Proteomes" id="UP000295285"/>
    </source>
</evidence>
<dbReference type="AlphaFoldDB" id="A0A4R4B278"/>
<comment type="function">
    <text evidence="9">CRISPR (clustered regularly interspaced short palindromic repeat), is an adaptive immune system that provides protection against mobile genetic elements (viruses, transposable elements and conjugative plasmids). CRISPR clusters contain sequences complementary to antecedent mobile elements and target invading nucleic acids. CRISPR clusters are transcribed and processed into CRISPR RNA (crRNA). Functions as a ssRNA-specific endoribonuclease. Involved in the integration of spacer DNA into the CRISPR cassette.</text>
</comment>
<organism evidence="10 11">
    <name type="scientific">Bacillus thuringiensis</name>
    <dbReference type="NCBI Taxonomy" id="1428"/>
    <lineage>
        <taxon>Bacteria</taxon>
        <taxon>Bacillati</taxon>
        <taxon>Bacillota</taxon>
        <taxon>Bacilli</taxon>
        <taxon>Bacillales</taxon>
        <taxon>Bacillaceae</taxon>
        <taxon>Bacillus</taxon>
        <taxon>Bacillus cereus group</taxon>
    </lineage>
</organism>
<dbReference type="PANTHER" id="PTHR34405">
    <property type="entry name" value="CRISPR-ASSOCIATED ENDORIBONUCLEASE CAS2"/>
    <property type="match status" value="1"/>
</dbReference>
<dbReference type="PANTHER" id="PTHR34405:SF1">
    <property type="entry name" value="CRISPR-ASSOCIATED ENDORIBONUCLEASE CAS2"/>
    <property type="match status" value="1"/>
</dbReference>
<evidence type="ECO:0000313" key="10">
    <source>
        <dbReference type="EMBL" id="TCW47137.1"/>
    </source>
</evidence>
<proteinExistence type="inferred from homology"/>
<dbReference type="InterPro" id="IPR019199">
    <property type="entry name" value="Virulence_VapD/CRISPR_Cas2"/>
</dbReference>
<dbReference type="HAMAP" id="MF_01471">
    <property type="entry name" value="Cas2"/>
    <property type="match status" value="1"/>
</dbReference>
<protein>
    <recommendedName>
        <fullName evidence="9">CRISPR-associated endoribonuclease Cas2</fullName>
        <ecNumber evidence="9">3.1.-.-</ecNumber>
    </recommendedName>
</protein>